<dbReference type="SUPFAM" id="SSF51735">
    <property type="entry name" value="NAD(P)-binding Rossmann-fold domains"/>
    <property type="match status" value="1"/>
</dbReference>
<dbReference type="PANTHER" id="PTHR30576:SF0">
    <property type="entry name" value="UNDECAPRENYL-PHOSPHATE N-ACETYLGALACTOSAMINYL 1-PHOSPHATE TRANSFERASE-RELATED"/>
    <property type="match status" value="1"/>
</dbReference>
<feature type="transmembrane region" description="Helical" evidence="7">
    <location>
        <begin position="18"/>
        <end position="38"/>
    </location>
</feature>
<dbReference type="InterPro" id="IPR036291">
    <property type="entry name" value="NAD(P)-bd_dom_sf"/>
</dbReference>
<comment type="subcellular location">
    <subcellularLocation>
        <location evidence="1">Membrane</location>
        <topology evidence="1">Multi-pass membrane protein</topology>
    </subcellularLocation>
</comment>
<evidence type="ECO:0000256" key="1">
    <source>
        <dbReference type="ARBA" id="ARBA00004141"/>
    </source>
</evidence>
<feature type="transmembrane region" description="Helical" evidence="7">
    <location>
        <begin position="285"/>
        <end position="306"/>
    </location>
</feature>
<dbReference type="InterPro" id="IPR017475">
    <property type="entry name" value="EPS_sugar_tfrase"/>
</dbReference>
<proteinExistence type="inferred from homology"/>
<evidence type="ECO:0000256" key="7">
    <source>
        <dbReference type="SAM" id="Phobius"/>
    </source>
</evidence>
<evidence type="ECO:0000256" key="5">
    <source>
        <dbReference type="ARBA" id="ARBA00022989"/>
    </source>
</evidence>
<dbReference type="NCBIfam" id="TIGR03023">
    <property type="entry name" value="WcaJ_sugtrans"/>
    <property type="match status" value="1"/>
</dbReference>
<evidence type="ECO:0000256" key="2">
    <source>
        <dbReference type="ARBA" id="ARBA00006464"/>
    </source>
</evidence>
<dbReference type="RefSeq" id="WP_261342487.1">
    <property type="nucleotide sequence ID" value="NZ_CP036339.1"/>
</dbReference>
<dbReference type="InterPro" id="IPR017473">
    <property type="entry name" value="Undecaprenyl-P_gluc_Ptfrase"/>
</dbReference>
<keyword evidence="3 9" id="KW-0808">Transferase</keyword>
<feature type="domain" description="Bacterial sugar transferase" evidence="8">
    <location>
        <begin position="280"/>
        <end position="465"/>
    </location>
</feature>
<comment type="similarity">
    <text evidence="2">Belongs to the bacterial sugar transferase family.</text>
</comment>
<keyword evidence="4 7" id="KW-0812">Transmembrane</keyword>
<dbReference type="Proteomes" id="UP000317909">
    <property type="component" value="Chromosome"/>
</dbReference>
<dbReference type="GO" id="GO:0089702">
    <property type="term" value="F:undecaprenyl-phosphate glucose phosphotransferase activity"/>
    <property type="evidence" value="ECO:0007669"/>
    <property type="project" value="UniProtKB-EC"/>
</dbReference>
<protein>
    <submittedName>
        <fullName evidence="9">UDP-glucose:undecaprenyl-phosphate glucose-1-phosphate transferase</fullName>
        <ecNumber evidence="9">2.7.8.31</ecNumber>
    </submittedName>
</protein>
<dbReference type="AlphaFoldDB" id="A0A517TXG0"/>
<feature type="transmembrane region" description="Helical" evidence="7">
    <location>
        <begin position="80"/>
        <end position="101"/>
    </location>
</feature>
<reference evidence="9 10" key="1">
    <citation type="submission" date="2019-02" db="EMBL/GenBank/DDBJ databases">
        <title>Deep-cultivation of Planctomycetes and their phenomic and genomic characterization uncovers novel biology.</title>
        <authorList>
            <person name="Wiegand S."/>
            <person name="Jogler M."/>
            <person name="Boedeker C."/>
            <person name="Pinto D."/>
            <person name="Vollmers J."/>
            <person name="Rivas-Marin E."/>
            <person name="Kohn T."/>
            <person name="Peeters S.H."/>
            <person name="Heuer A."/>
            <person name="Rast P."/>
            <person name="Oberbeckmann S."/>
            <person name="Bunk B."/>
            <person name="Jeske O."/>
            <person name="Meyerdierks A."/>
            <person name="Storesund J.E."/>
            <person name="Kallscheuer N."/>
            <person name="Luecker S."/>
            <person name="Lage O.M."/>
            <person name="Pohl T."/>
            <person name="Merkel B.J."/>
            <person name="Hornburger P."/>
            <person name="Mueller R.-W."/>
            <person name="Bruemmer F."/>
            <person name="Labrenz M."/>
            <person name="Spormann A.M."/>
            <person name="Op den Camp H."/>
            <person name="Overmann J."/>
            <person name="Amann R."/>
            <person name="Jetten M.S.M."/>
            <person name="Mascher T."/>
            <person name="Medema M.H."/>
            <person name="Devos D.P."/>
            <person name="Kaster A.-K."/>
            <person name="Ovreas L."/>
            <person name="Rohde M."/>
            <person name="Galperin M.Y."/>
            <person name="Jogler C."/>
        </authorList>
    </citation>
    <scope>NUCLEOTIDE SEQUENCE [LARGE SCALE GENOMIC DNA]</scope>
    <source>
        <strain evidence="9 10">I41</strain>
    </source>
</reference>
<sequence>MSGNDNLRFRSHRSLVDLAYRLSDAAAIIAAALVAIEFTPAAPLSSLAIVVGTTLLVHVVAIEVSGLYRNWRGSKLARELWCAVITWIYVAPTVLGIGLLTQTNAQFSYASKLVWLTLTPLAMSANRIVLRMLLRQLRKRGFNARKFAICGMNRLGLQLAANIQNSPELGLQFVGYFDDRPEKRTSEATGAQLHQAGNLAQLVELARSGEVDMIYITFPMRAEQRIRTYLSKLGDTTASVYIVPDFFVFQMLSARWSQIDGLPVVSVFETPISGIDGVLKRGFDLVVGMLALALVAVPMALIAVAIKLTSPGPVFFRQKRYGLSGEQIGVWKFRSMRVCEDGAEVKQASKTDDRITPLGRILRKTSLDELPQLFNVIDGSMSLVGPRPHANAHNEQYRSLIDGYMLRHKVKPGITGLAQVNGARGETETLDKMERRIEFDHRYIREWSLWMDVKILVKTALVVFKQENAY</sequence>
<organism evidence="9 10">
    <name type="scientific">Lacipirellula limnantheis</name>
    <dbReference type="NCBI Taxonomy" id="2528024"/>
    <lineage>
        <taxon>Bacteria</taxon>
        <taxon>Pseudomonadati</taxon>
        <taxon>Planctomycetota</taxon>
        <taxon>Planctomycetia</taxon>
        <taxon>Pirellulales</taxon>
        <taxon>Lacipirellulaceae</taxon>
        <taxon>Lacipirellula</taxon>
    </lineage>
</organism>
<dbReference type="Pfam" id="PF13727">
    <property type="entry name" value="CoA_binding_3"/>
    <property type="match status" value="1"/>
</dbReference>
<dbReference type="InterPro" id="IPR003362">
    <property type="entry name" value="Bact_transf"/>
</dbReference>
<dbReference type="GO" id="GO:0016020">
    <property type="term" value="C:membrane"/>
    <property type="evidence" value="ECO:0007669"/>
    <property type="project" value="UniProtKB-SubCell"/>
</dbReference>
<evidence type="ECO:0000259" key="8">
    <source>
        <dbReference type="Pfam" id="PF02397"/>
    </source>
</evidence>
<dbReference type="Pfam" id="PF02397">
    <property type="entry name" value="Bac_transf"/>
    <property type="match status" value="1"/>
</dbReference>
<evidence type="ECO:0000256" key="3">
    <source>
        <dbReference type="ARBA" id="ARBA00022679"/>
    </source>
</evidence>
<keyword evidence="5 7" id="KW-1133">Transmembrane helix</keyword>
<dbReference type="EMBL" id="CP036339">
    <property type="protein sequence ID" value="QDT73062.1"/>
    <property type="molecule type" value="Genomic_DNA"/>
</dbReference>
<accession>A0A517TXG0</accession>
<evidence type="ECO:0000313" key="9">
    <source>
        <dbReference type="EMBL" id="QDT73062.1"/>
    </source>
</evidence>
<gene>
    <name evidence="9" type="primary">wcaJ_1</name>
    <name evidence="9" type="ORF">I41_22510</name>
</gene>
<dbReference type="KEGG" id="llh:I41_22510"/>
<feature type="transmembrane region" description="Helical" evidence="7">
    <location>
        <begin position="113"/>
        <end position="130"/>
    </location>
</feature>
<dbReference type="EC" id="2.7.8.31" evidence="9"/>
<dbReference type="PANTHER" id="PTHR30576">
    <property type="entry name" value="COLANIC BIOSYNTHESIS UDP-GLUCOSE LIPID CARRIER TRANSFERASE"/>
    <property type="match status" value="1"/>
</dbReference>
<evidence type="ECO:0000256" key="4">
    <source>
        <dbReference type="ARBA" id="ARBA00022692"/>
    </source>
</evidence>
<keyword evidence="6 7" id="KW-0472">Membrane</keyword>
<evidence type="ECO:0000313" key="10">
    <source>
        <dbReference type="Proteomes" id="UP000317909"/>
    </source>
</evidence>
<feature type="transmembrane region" description="Helical" evidence="7">
    <location>
        <begin position="44"/>
        <end position="68"/>
    </location>
</feature>
<keyword evidence="10" id="KW-1185">Reference proteome</keyword>
<evidence type="ECO:0000256" key="6">
    <source>
        <dbReference type="ARBA" id="ARBA00023136"/>
    </source>
</evidence>
<dbReference type="NCBIfam" id="TIGR03025">
    <property type="entry name" value="EPS_sugtrans"/>
    <property type="match status" value="1"/>
</dbReference>
<dbReference type="Gene3D" id="3.40.50.720">
    <property type="entry name" value="NAD(P)-binding Rossmann-like Domain"/>
    <property type="match status" value="1"/>
</dbReference>
<name>A0A517TXG0_9BACT</name>